<evidence type="ECO:0000259" key="2">
    <source>
        <dbReference type="PROSITE" id="PS50157"/>
    </source>
</evidence>
<feature type="domain" description="C2H2-type" evidence="2">
    <location>
        <begin position="259"/>
        <end position="281"/>
    </location>
</feature>
<dbReference type="PROSITE" id="PS00028">
    <property type="entry name" value="ZINC_FINGER_C2H2_1"/>
    <property type="match status" value="3"/>
</dbReference>
<dbReference type="OrthoDB" id="9451254at2759"/>
<dbReference type="AlphaFoldDB" id="A0A8T3AB03"/>
<dbReference type="GO" id="GO:0008270">
    <property type="term" value="F:zinc ion binding"/>
    <property type="evidence" value="ECO:0007669"/>
    <property type="project" value="UniProtKB-KW"/>
</dbReference>
<accession>A0A8T3AB03</accession>
<keyword evidence="1" id="KW-0862">Zinc</keyword>
<keyword evidence="1" id="KW-0863">Zinc-finger</keyword>
<proteinExistence type="predicted"/>
<dbReference type="Proteomes" id="UP000829196">
    <property type="component" value="Unassembled WGS sequence"/>
</dbReference>
<dbReference type="InterPro" id="IPR036236">
    <property type="entry name" value="Znf_C2H2_sf"/>
</dbReference>
<dbReference type="SMART" id="SM00355">
    <property type="entry name" value="ZnF_C2H2"/>
    <property type="match status" value="3"/>
</dbReference>
<reference evidence="3" key="1">
    <citation type="journal article" date="2022" name="Front. Genet.">
        <title>Chromosome-Scale Assembly of the Dendrobium nobile Genome Provides Insights Into the Molecular Mechanism of the Biosynthesis of the Medicinal Active Ingredient of Dendrobium.</title>
        <authorList>
            <person name="Xu Q."/>
            <person name="Niu S.-C."/>
            <person name="Li K.-L."/>
            <person name="Zheng P.-J."/>
            <person name="Zhang X.-J."/>
            <person name="Jia Y."/>
            <person name="Liu Y."/>
            <person name="Niu Y.-X."/>
            <person name="Yu L.-H."/>
            <person name="Chen D.-F."/>
            <person name="Zhang G.-Q."/>
        </authorList>
    </citation>
    <scope>NUCLEOTIDE SEQUENCE</scope>
    <source>
        <tissue evidence="3">Leaf</tissue>
    </source>
</reference>
<organism evidence="3 4">
    <name type="scientific">Dendrobium nobile</name>
    <name type="common">Orchid</name>
    <dbReference type="NCBI Taxonomy" id="94219"/>
    <lineage>
        <taxon>Eukaryota</taxon>
        <taxon>Viridiplantae</taxon>
        <taxon>Streptophyta</taxon>
        <taxon>Embryophyta</taxon>
        <taxon>Tracheophyta</taxon>
        <taxon>Spermatophyta</taxon>
        <taxon>Magnoliopsida</taxon>
        <taxon>Liliopsida</taxon>
        <taxon>Asparagales</taxon>
        <taxon>Orchidaceae</taxon>
        <taxon>Epidendroideae</taxon>
        <taxon>Malaxideae</taxon>
        <taxon>Dendrobiinae</taxon>
        <taxon>Dendrobium</taxon>
    </lineage>
</organism>
<dbReference type="PANTHER" id="PTHR46869">
    <property type="entry name" value="C2H2-LIKE ZINC FINGER PROTEIN"/>
    <property type="match status" value="1"/>
</dbReference>
<protein>
    <recommendedName>
        <fullName evidence="2">C2H2-type domain-containing protein</fullName>
    </recommendedName>
</protein>
<sequence>METHFCKICKRAFPNGRSLGGHMRSHIMTKSYFNSKGSSENRYGLREKPKKSRWFDDEDVEQEYKETWSTRVDDNQEEELEGLTECKEPRNKRQGMRLKLVEAISASSSPAPSSPEYGAMCLMMLSRDAGSFSDGNEVKRSESDILKIGIKKVDPFPSESGFHIGDDDDDDEAEFKKDVNFASVFESGNTRKSRKRYFDAGIENFSKRSKYECASCNKSFHSYQALGGHCASHKKIRVDSSSVLAAVAENLFSQKFRSYECPICAKVFPSGQALGGHKRSHLIAGNSAASAATVSAAVIEIEQKNSELNSLDLNLPASDYEICDSFDSNRSIEEKNFTAFQESSRFAAFMM</sequence>
<dbReference type="SUPFAM" id="SSF57667">
    <property type="entry name" value="beta-beta-alpha zinc fingers"/>
    <property type="match status" value="2"/>
</dbReference>
<evidence type="ECO:0000256" key="1">
    <source>
        <dbReference type="PROSITE-ProRule" id="PRU00042"/>
    </source>
</evidence>
<evidence type="ECO:0000313" key="3">
    <source>
        <dbReference type="EMBL" id="KAI0493253.1"/>
    </source>
</evidence>
<dbReference type="EMBL" id="JAGYWB010000018">
    <property type="protein sequence ID" value="KAI0493253.1"/>
    <property type="molecule type" value="Genomic_DNA"/>
</dbReference>
<keyword evidence="1" id="KW-0479">Metal-binding</keyword>
<name>A0A8T3AB03_DENNO</name>
<keyword evidence="4" id="KW-1185">Reference proteome</keyword>
<dbReference type="InterPro" id="IPR013087">
    <property type="entry name" value="Znf_C2H2_type"/>
</dbReference>
<gene>
    <name evidence="3" type="ORF">KFK09_027529</name>
</gene>
<feature type="domain" description="C2H2-type" evidence="2">
    <location>
        <begin position="211"/>
        <end position="238"/>
    </location>
</feature>
<dbReference type="Pfam" id="PF13912">
    <property type="entry name" value="zf-C2H2_6"/>
    <property type="match status" value="3"/>
</dbReference>
<comment type="caution">
    <text evidence="3">The sequence shown here is derived from an EMBL/GenBank/DDBJ whole genome shotgun (WGS) entry which is preliminary data.</text>
</comment>
<dbReference type="PROSITE" id="PS50157">
    <property type="entry name" value="ZINC_FINGER_C2H2_2"/>
    <property type="match status" value="3"/>
</dbReference>
<dbReference type="Gene3D" id="3.30.160.60">
    <property type="entry name" value="Classic Zinc Finger"/>
    <property type="match status" value="1"/>
</dbReference>
<dbReference type="PANTHER" id="PTHR46869:SF6">
    <property type="entry name" value="C2H2-TYPE DOMAIN-CONTAINING PROTEIN"/>
    <property type="match status" value="1"/>
</dbReference>
<feature type="domain" description="C2H2-type" evidence="2">
    <location>
        <begin position="4"/>
        <end position="31"/>
    </location>
</feature>
<evidence type="ECO:0000313" key="4">
    <source>
        <dbReference type="Proteomes" id="UP000829196"/>
    </source>
</evidence>